<feature type="transmembrane region" description="Helical" evidence="6">
    <location>
        <begin position="323"/>
        <end position="343"/>
    </location>
</feature>
<name>A0A922JYY2_CARIL</name>
<comment type="caution">
    <text evidence="9">The sequence shown here is derived from an EMBL/GenBank/DDBJ whole genome shotgun (WGS) entry which is preliminary data.</text>
</comment>
<keyword evidence="5 6" id="KW-0472">Membrane</keyword>
<evidence type="ECO:0000256" key="7">
    <source>
        <dbReference type="SAM" id="MobiDB-lite"/>
    </source>
</evidence>
<reference evidence="9" key="1">
    <citation type="submission" date="2021-01" db="EMBL/GenBank/DDBJ databases">
        <authorList>
            <person name="Lovell J.T."/>
            <person name="Bentley N."/>
            <person name="Bhattarai G."/>
            <person name="Jenkins J.W."/>
            <person name="Sreedasyam A."/>
            <person name="Alarcon Y."/>
            <person name="Bock C."/>
            <person name="Boston L."/>
            <person name="Carlson J."/>
            <person name="Cervantes K."/>
            <person name="Clermont K."/>
            <person name="Krom N."/>
            <person name="Kubenka K."/>
            <person name="Mamidi S."/>
            <person name="Mattison C."/>
            <person name="Monteros M."/>
            <person name="Pisani C."/>
            <person name="Plott C."/>
            <person name="Rajasekar S."/>
            <person name="Rhein H.S."/>
            <person name="Rohla C."/>
            <person name="Song M."/>
            <person name="Hilaire R.S."/>
            <person name="Shu S."/>
            <person name="Wells L."/>
            <person name="Wang X."/>
            <person name="Webber J."/>
            <person name="Heerema R.J."/>
            <person name="Klein P."/>
            <person name="Conner P."/>
            <person name="Grauke L."/>
            <person name="Grimwood J."/>
            <person name="Schmutz J."/>
            <person name="Randall J.J."/>
        </authorList>
    </citation>
    <scope>NUCLEOTIDE SEQUENCE</scope>
    <source>
        <tissue evidence="9">Leaf</tissue>
    </source>
</reference>
<dbReference type="InterPro" id="IPR000620">
    <property type="entry name" value="EamA_dom"/>
</dbReference>
<feature type="transmembrane region" description="Helical" evidence="6">
    <location>
        <begin position="265"/>
        <end position="285"/>
    </location>
</feature>
<feature type="transmembrane region" description="Helical" evidence="6">
    <location>
        <begin position="122"/>
        <end position="144"/>
    </location>
</feature>
<feature type="domain" description="EamA" evidence="8">
    <location>
        <begin position="203"/>
        <end position="341"/>
    </location>
</feature>
<sequence>MEDQQEQESTGRVRDGRGSSRKGEVCEELRQYMYCIFSNFCFAGYNILSKIYLDKGMSRYVLVAYGHAFGTLATAVFVFLFERNNNSKLSVAILRNVFFLGLLGAVFGRTLFYAGLEYTSPAVASALANLIPSITFILAVLCRMEKLDISKRSSQAKILGTIVAFGGATLMTLYKGLPVLSFHIHDHPAATTSRLLLDKDLIKGSLILVVSYISLSAFYILQTITVKMYPAPITLTSLTCLSGAILSIIMTAILDHKASSWKLSWNIALLAPIYSGVVIFGITVYVQTLVVKKKGPVFMTAFRPLAIVIVAIMGLFILGDVLYMGSIIGATLIVIGLYATLWGKEKEKAEIKLFQQTISDHDEAAGIEI</sequence>
<keyword evidence="4 6" id="KW-1133">Transmembrane helix</keyword>
<evidence type="ECO:0000256" key="2">
    <source>
        <dbReference type="ARBA" id="ARBA00007635"/>
    </source>
</evidence>
<protein>
    <recommendedName>
        <fullName evidence="6">WAT1-related protein</fullName>
    </recommendedName>
</protein>
<accession>A0A922JYY2</accession>
<dbReference type="PANTHER" id="PTHR31218">
    <property type="entry name" value="WAT1-RELATED PROTEIN"/>
    <property type="match status" value="1"/>
</dbReference>
<evidence type="ECO:0000256" key="5">
    <source>
        <dbReference type="ARBA" id="ARBA00023136"/>
    </source>
</evidence>
<feature type="transmembrane region" description="Helical" evidence="6">
    <location>
        <begin position="31"/>
        <end position="48"/>
    </location>
</feature>
<feature type="non-terminal residue" evidence="9">
    <location>
        <position position="369"/>
    </location>
</feature>
<feature type="transmembrane region" description="Helical" evidence="6">
    <location>
        <begin position="297"/>
        <end position="317"/>
    </location>
</feature>
<feature type="transmembrane region" description="Helical" evidence="6">
    <location>
        <begin position="93"/>
        <end position="116"/>
    </location>
</feature>
<keyword evidence="3 6" id="KW-0812">Transmembrane</keyword>
<feature type="region of interest" description="Disordered" evidence="7">
    <location>
        <begin position="1"/>
        <end position="20"/>
    </location>
</feature>
<gene>
    <name evidence="9" type="ORF">I3842_03G103400</name>
</gene>
<evidence type="ECO:0000259" key="8">
    <source>
        <dbReference type="Pfam" id="PF00892"/>
    </source>
</evidence>
<dbReference type="Proteomes" id="UP000811246">
    <property type="component" value="Chromosome 3"/>
</dbReference>
<evidence type="ECO:0000256" key="1">
    <source>
        <dbReference type="ARBA" id="ARBA00004141"/>
    </source>
</evidence>
<evidence type="ECO:0000256" key="3">
    <source>
        <dbReference type="ARBA" id="ARBA00022692"/>
    </source>
</evidence>
<dbReference type="GO" id="GO:0022857">
    <property type="term" value="F:transmembrane transporter activity"/>
    <property type="evidence" value="ECO:0007669"/>
    <property type="project" value="InterPro"/>
</dbReference>
<feature type="transmembrane region" description="Helical" evidence="6">
    <location>
        <begin position="156"/>
        <end position="174"/>
    </location>
</feature>
<dbReference type="AlphaFoldDB" id="A0A922JYY2"/>
<evidence type="ECO:0000256" key="4">
    <source>
        <dbReference type="ARBA" id="ARBA00022989"/>
    </source>
</evidence>
<feature type="compositionally biased region" description="Basic and acidic residues" evidence="7">
    <location>
        <begin position="9"/>
        <end position="20"/>
    </location>
</feature>
<comment type="subcellular location">
    <subcellularLocation>
        <location evidence="1 6">Membrane</location>
        <topology evidence="1 6">Multi-pass membrane protein</topology>
    </subcellularLocation>
</comment>
<dbReference type="EMBL" id="CM031827">
    <property type="protein sequence ID" value="KAG6721252.1"/>
    <property type="molecule type" value="Genomic_DNA"/>
</dbReference>
<dbReference type="GO" id="GO:0016020">
    <property type="term" value="C:membrane"/>
    <property type="evidence" value="ECO:0007669"/>
    <property type="project" value="UniProtKB-SubCell"/>
</dbReference>
<evidence type="ECO:0000313" key="9">
    <source>
        <dbReference type="EMBL" id="KAG6721252.1"/>
    </source>
</evidence>
<comment type="similarity">
    <text evidence="2 6">Belongs to the drug/metabolite transporter (DMT) superfamily. Plant drug/metabolite exporter (P-DME) (TC 2.A.7.4) family.</text>
</comment>
<proteinExistence type="inferred from homology"/>
<feature type="transmembrane region" description="Helical" evidence="6">
    <location>
        <begin position="233"/>
        <end position="253"/>
    </location>
</feature>
<dbReference type="Pfam" id="PF00892">
    <property type="entry name" value="EamA"/>
    <property type="match status" value="2"/>
</dbReference>
<evidence type="ECO:0000256" key="6">
    <source>
        <dbReference type="RuleBase" id="RU363077"/>
    </source>
</evidence>
<evidence type="ECO:0000313" key="10">
    <source>
        <dbReference type="Proteomes" id="UP000811246"/>
    </source>
</evidence>
<feature type="transmembrane region" description="Helical" evidence="6">
    <location>
        <begin position="201"/>
        <end position="221"/>
    </location>
</feature>
<dbReference type="InterPro" id="IPR030184">
    <property type="entry name" value="WAT1-related"/>
</dbReference>
<feature type="transmembrane region" description="Helical" evidence="6">
    <location>
        <begin position="60"/>
        <end position="81"/>
    </location>
</feature>
<feature type="domain" description="EamA" evidence="8">
    <location>
        <begin position="32"/>
        <end position="172"/>
    </location>
</feature>
<organism evidence="9 10">
    <name type="scientific">Carya illinoinensis</name>
    <name type="common">Pecan</name>
    <dbReference type="NCBI Taxonomy" id="32201"/>
    <lineage>
        <taxon>Eukaryota</taxon>
        <taxon>Viridiplantae</taxon>
        <taxon>Streptophyta</taxon>
        <taxon>Embryophyta</taxon>
        <taxon>Tracheophyta</taxon>
        <taxon>Spermatophyta</taxon>
        <taxon>Magnoliopsida</taxon>
        <taxon>eudicotyledons</taxon>
        <taxon>Gunneridae</taxon>
        <taxon>Pentapetalae</taxon>
        <taxon>rosids</taxon>
        <taxon>fabids</taxon>
        <taxon>Fagales</taxon>
        <taxon>Juglandaceae</taxon>
        <taxon>Carya</taxon>
    </lineage>
</organism>